<keyword evidence="7" id="KW-1185">Reference proteome</keyword>
<dbReference type="Gene3D" id="3.40.50.410">
    <property type="entry name" value="von Willebrand factor, type A domain"/>
    <property type="match status" value="1"/>
</dbReference>
<dbReference type="PANTHER" id="PTHR10579:SF47">
    <property type="entry name" value="OS09G0298500 PROTEIN"/>
    <property type="match status" value="1"/>
</dbReference>
<evidence type="ECO:0000313" key="7">
    <source>
        <dbReference type="Proteomes" id="UP001179952"/>
    </source>
</evidence>
<proteinExistence type="predicted"/>
<evidence type="ECO:0000259" key="5">
    <source>
        <dbReference type="PROSITE" id="PS50089"/>
    </source>
</evidence>
<accession>A0AAV9AVY0</accession>
<keyword evidence="2 4" id="KW-0863">Zinc-finger</keyword>
<dbReference type="InterPro" id="IPR036465">
    <property type="entry name" value="vWFA_dom_sf"/>
</dbReference>
<protein>
    <recommendedName>
        <fullName evidence="5">RING-type domain-containing protein</fullName>
    </recommendedName>
</protein>
<dbReference type="InterPro" id="IPR001841">
    <property type="entry name" value="Znf_RING"/>
</dbReference>
<gene>
    <name evidence="6" type="ORF">QJS04_geneDACA013804</name>
</gene>
<organism evidence="6 7">
    <name type="scientific">Acorus gramineus</name>
    <name type="common">Dwarf sweet flag</name>
    <dbReference type="NCBI Taxonomy" id="55184"/>
    <lineage>
        <taxon>Eukaryota</taxon>
        <taxon>Viridiplantae</taxon>
        <taxon>Streptophyta</taxon>
        <taxon>Embryophyta</taxon>
        <taxon>Tracheophyta</taxon>
        <taxon>Spermatophyta</taxon>
        <taxon>Magnoliopsida</taxon>
        <taxon>Liliopsida</taxon>
        <taxon>Acoraceae</taxon>
        <taxon>Acorus</taxon>
    </lineage>
</organism>
<reference evidence="6" key="1">
    <citation type="journal article" date="2023" name="Nat. Commun.">
        <title>Diploid and tetraploid genomes of Acorus and the evolution of monocots.</title>
        <authorList>
            <person name="Ma L."/>
            <person name="Liu K.W."/>
            <person name="Li Z."/>
            <person name="Hsiao Y.Y."/>
            <person name="Qi Y."/>
            <person name="Fu T."/>
            <person name="Tang G.D."/>
            <person name="Zhang D."/>
            <person name="Sun W.H."/>
            <person name="Liu D.K."/>
            <person name="Li Y."/>
            <person name="Chen G.Z."/>
            <person name="Liu X.D."/>
            <person name="Liao X.Y."/>
            <person name="Jiang Y.T."/>
            <person name="Yu X."/>
            <person name="Hao Y."/>
            <person name="Huang J."/>
            <person name="Zhao X.W."/>
            <person name="Ke S."/>
            <person name="Chen Y.Y."/>
            <person name="Wu W.L."/>
            <person name="Hsu J.L."/>
            <person name="Lin Y.F."/>
            <person name="Huang M.D."/>
            <person name="Li C.Y."/>
            <person name="Huang L."/>
            <person name="Wang Z.W."/>
            <person name="Zhao X."/>
            <person name="Zhong W.Y."/>
            <person name="Peng D.H."/>
            <person name="Ahmad S."/>
            <person name="Lan S."/>
            <person name="Zhang J.S."/>
            <person name="Tsai W.C."/>
            <person name="Van de Peer Y."/>
            <person name="Liu Z.J."/>
        </authorList>
    </citation>
    <scope>NUCLEOTIDE SEQUENCE</scope>
    <source>
        <strain evidence="6">SCP</strain>
    </source>
</reference>
<comment type="caution">
    <text evidence="6">The sequence shown here is derived from an EMBL/GenBank/DDBJ whole genome shotgun (WGS) entry which is preliminary data.</text>
</comment>
<dbReference type="AlphaFoldDB" id="A0AAV9AVY0"/>
<dbReference type="SUPFAM" id="SSF57850">
    <property type="entry name" value="RING/U-box"/>
    <property type="match status" value="1"/>
</dbReference>
<dbReference type="Gene3D" id="3.30.40.10">
    <property type="entry name" value="Zinc/RING finger domain, C3HC4 (zinc finger)"/>
    <property type="match status" value="1"/>
</dbReference>
<keyword evidence="1" id="KW-0479">Metal-binding</keyword>
<evidence type="ECO:0000256" key="1">
    <source>
        <dbReference type="ARBA" id="ARBA00022723"/>
    </source>
</evidence>
<name>A0AAV9AVY0_ACOGR</name>
<keyword evidence="3" id="KW-0862">Zinc</keyword>
<dbReference type="InterPro" id="IPR018957">
    <property type="entry name" value="Znf_C3HC4_RING-type"/>
</dbReference>
<dbReference type="Pfam" id="PF00097">
    <property type="entry name" value="zf-C3HC4"/>
    <property type="match status" value="1"/>
</dbReference>
<reference evidence="6" key="2">
    <citation type="submission" date="2023-06" db="EMBL/GenBank/DDBJ databases">
        <authorList>
            <person name="Ma L."/>
            <person name="Liu K.-W."/>
            <person name="Li Z."/>
            <person name="Hsiao Y.-Y."/>
            <person name="Qi Y."/>
            <person name="Fu T."/>
            <person name="Tang G."/>
            <person name="Zhang D."/>
            <person name="Sun W.-H."/>
            <person name="Liu D.-K."/>
            <person name="Li Y."/>
            <person name="Chen G.-Z."/>
            <person name="Liu X.-D."/>
            <person name="Liao X.-Y."/>
            <person name="Jiang Y.-T."/>
            <person name="Yu X."/>
            <person name="Hao Y."/>
            <person name="Huang J."/>
            <person name="Zhao X.-W."/>
            <person name="Ke S."/>
            <person name="Chen Y.-Y."/>
            <person name="Wu W.-L."/>
            <person name="Hsu J.-L."/>
            <person name="Lin Y.-F."/>
            <person name="Huang M.-D."/>
            <person name="Li C.-Y."/>
            <person name="Huang L."/>
            <person name="Wang Z.-W."/>
            <person name="Zhao X."/>
            <person name="Zhong W.-Y."/>
            <person name="Peng D.-H."/>
            <person name="Ahmad S."/>
            <person name="Lan S."/>
            <person name="Zhang J.-S."/>
            <person name="Tsai W.-C."/>
            <person name="Van De Peer Y."/>
            <person name="Liu Z.-J."/>
        </authorList>
    </citation>
    <scope>NUCLEOTIDE SEQUENCE</scope>
    <source>
        <strain evidence="6">SCP</strain>
        <tissue evidence="6">Leaves</tissue>
    </source>
</reference>
<evidence type="ECO:0000313" key="6">
    <source>
        <dbReference type="EMBL" id="KAK1268308.1"/>
    </source>
</evidence>
<sequence>MMLQQQSLCAICLDSMDSSKVDHSRPIFTAQCLHAFHSACIATNVRHGSLTCPICRAQLTLLPDLPAHWASIEPHRADPVLRILDDSIATLRVHRRSTLRTVRYDDDDPIEHPGPPSPTYPDLHLSLGPVHFNRAHLSVRLARKPPTDVVLVASPNGPHLRLLKQAMALVVFSLRPMDRLSIIASTARILPLRLMSAHGKRAAHQVIDRVSHSREPDPSEGIQKALKVLEDRAHHNPVACVINVADGPTLACAARQPAHVEMHGFHIGLGAGPSGLVMQEFEEFLARVLGGVIREVQLRIGGDGGAMVRLGELRGGEERRVRVEASEGGSVRVAYSYGEGAEGGFMQAGLVDVCGGDKAGRDDYEEGDGPGGRRRSSISRVERWDCVDPFMARRWAKHLHG</sequence>
<dbReference type="Proteomes" id="UP001179952">
    <property type="component" value="Unassembled WGS sequence"/>
</dbReference>
<dbReference type="PANTHER" id="PTHR10579">
    <property type="entry name" value="CALCIUM-ACTIVATED CHLORIDE CHANNEL REGULATOR"/>
    <property type="match status" value="1"/>
</dbReference>
<dbReference type="InterPro" id="IPR013083">
    <property type="entry name" value="Znf_RING/FYVE/PHD"/>
</dbReference>
<dbReference type="SMART" id="SM00184">
    <property type="entry name" value="RING"/>
    <property type="match status" value="1"/>
</dbReference>
<dbReference type="EMBL" id="JAUJYN010000006">
    <property type="protein sequence ID" value="KAK1268308.1"/>
    <property type="molecule type" value="Genomic_DNA"/>
</dbReference>
<dbReference type="GO" id="GO:0008270">
    <property type="term" value="F:zinc ion binding"/>
    <property type="evidence" value="ECO:0007669"/>
    <property type="project" value="UniProtKB-KW"/>
</dbReference>
<feature type="domain" description="RING-type" evidence="5">
    <location>
        <begin position="9"/>
        <end position="56"/>
    </location>
</feature>
<dbReference type="PROSITE" id="PS50089">
    <property type="entry name" value="ZF_RING_2"/>
    <property type="match status" value="1"/>
</dbReference>
<evidence type="ECO:0000256" key="4">
    <source>
        <dbReference type="PROSITE-ProRule" id="PRU00175"/>
    </source>
</evidence>
<evidence type="ECO:0000256" key="2">
    <source>
        <dbReference type="ARBA" id="ARBA00022771"/>
    </source>
</evidence>
<dbReference type="InterPro" id="IPR051266">
    <property type="entry name" value="CLCR"/>
</dbReference>
<evidence type="ECO:0000256" key="3">
    <source>
        <dbReference type="ARBA" id="ARBA00022833"/>
    </source>
</evidence>